<accession>A0A6J6NSE9</accession>
<dbReference type="EMBL" id="CAEZXB010000046">
    <property type="protein sequence ID" value="CAB4687688.1"/>
    <property type="molecule type" value="Genomic_DNA"/>
</dbReference>
<organism evidence="1">
    <name type="scientific">freshwater metagenome</name>
    <dbReference type="NCBI Taxonomy" id="449393"/>
    <lineage>
        <taxon>unclassified sequences</taxon>
        <taxon>metagenomes</taxon>
        <taxon>ecological metagenomes</taxon>
    </lineage>
</organism>
<protein>
    <submittedName>
        <fullName evidence="1">Unannotated protein</fullName>
    </submittedName>
</protein>
<dbReference type="AlphaFoldDB" id="A0A6J6NSE9"/>
<gene>
    <name evidence="1" type="ORF">UFOPK2342_01573</name>
</gene>
<evidence type="ECO:0000313" key="1">
    <source>
        <dbReference type="EMBL" id="CAB4687688.1"/>
    </source>
</evidence>
<sequence length="144" mass="15488">MKYLPLLLLLFLSACDSTQAAAAPDPTPITARLSTPVVTPVVTPVITGAVSYRDQGLIPESIPTEVLDLLFRGFFSERSSGATCQSGSARLQLVGLEVKALQRTHLALQVHSHKCALDSIDLFNFSESHGRWLMTTATSPVVIP</sequence>
<proteinExistence type="predicted"/>
<dbReference type="PROSITE" id="PS51257">
    <property type="entry name" value="PROKAR_LIPOPROTEIN"/>
    <property type="match status" value="1"/>
</dbReference>
<name>A0A6J6NSE9_9ZZZZ</name>
<reference evidence="1" key="1">
    <citation type="submission" date="2020-05" db="EMBL/GenBank/DDBJ databases">
        <authorList>
            <person name="Chiriac C."/>
            <person name="Salcher M."/>
            <person name="Ghai R."/>
            <person name="Kavagutti S V."/>
        </authorList>
    </citation>
    <scope>NUCLEOTIDE SEQUENCE</scope>
</reference>